<feature type="domain" description="DEAD-box RNA helicase Q" evidence="13">
    <location>
        <begin position="55"/>
        <end position="83"/>
    </location>
</feature>
<evidence type="ECO:0000313" key="14">
    <source>
        <dbReference type="EMBL" id="SUB75635.1"/>
    </source>
</evidence>
<dbReference type="InterPro" id="IPR027417">
    <property type="entry name" value="P-loop_NTPase"/>
</dbReference>
<evidence type="ECO:0000259" key="11">
    <source>
        <dbReference type="PROSITE" id="PS51192"/>
    </source>
</evidence>
<dbReference type="Gene3D" id="3.40.50.300">
    <property type="entry name" value="P-loop containing nucleotide triphosphate hydrolases"/>
    <property type="match status" value="2"/>
</dbReference>
<dbReference type="InterPro" id="IPR014014">
    <property type="entry name" value="RNA_helicase_DEAD_Q_motif"/>
</dbReference>
<dbReference type="InterPro" id="IPR000629">
    <property type="entry name" value="RNA-helicase_DEAD-box_CS"/>
</dbReference>
<keyword evidence="3 9" id="KW-0378">Hydrolase</keyword>
<evidence type="ECO:0000256" key="6">
    <source>
        <dbReference type="ARBA" id="ARBA00023016"/>
    </source>
</evidence>
<dbReference type="InterPro" id="IPR050079">
    <property type="entry name" value="DEAD_box_RNA_helicase"/>
</dbReference>
<gene>
    <name evidence="14" type="primary">cshA</name>
    <name evidence="14" type="ORF">NCTC11088_01433</name>
</gene>
<feature type="compositionally biased region" description="Low complexity" evidence="10">
    <location>
        <begin position="511"/>
        <end position="522"/>
    </location>
</feature>
<comment type="similarity">
    <text evidence="7 9">Belongs to the DEAD box helicase family.</text>
</comment>
<dbReference type="EC" id="3.6.4.13" evidence="14"/>
<feature type="short sequence motif" description="Q motif" evidence="8">
    <location>
        <begin position="55"/>
        <end position="83"/>
    </location>
</feature>
<dbReference type="AlphaFoldDB" id="A0A379DDK0"/>
<keyword evidence="2 9" id="KW-0547">Nucleotide-binding</keyword>
<dbReference type="Pfam" id="PF00271">
    <property type="entry name" value="Helicase_C"/>
    <property type="match status" value="1"/>
</dbReference>
<dbReference type="PANTHER" id="PTHR47959">
    <property type="entry name" value="ATP-DEPENDENT RNA HELICASE RHLE-RELATED"/>
    <property type="match status" value="1"/>
</dbReference>
<feature type="region of interest" description="Disordered" evidence="10">
    <location>
        <begin position="500"/>
        <end position="547"/>
    </location>
</feature>
<dbReference type="SUPFAM" id="SSF52540">
    <property type="entry name" value="P-loop containing nucleoside triphosphate hydrolases"/>
    <property type="match status" value="1"/>
</dbReference>
<dbReference type="Pfam" id="PF25399">
    <property type="entry name" value="DeaD_dimer"/>
    <property type="match status" value="1"/>
</dbReference>
<evidence type="ECO:0000313" key="15">
    <source>
        <dbReference type="Proteomes" id="UP000254777"/>
    </source>
</evidence>
<evidence type="ECO:0000256" key="7">
    <source>
        <dbReference type="ARBA" id="ARBA00038437"/>
    </source>
</evidence>
<dbReference type="GO" id="GO:0016787">
    <property type="term" value="F:hydrolase activity"/>
    <property type="evidence" value="ECO:0007669"/>
    <property type="project" value="UniProtKB-KW"/>
</dbReference>
<accession>A0A379DDK0</accession>
<dbReference type="GO" id="GO:0005524">
    <property type="term" value="F:ATP binding"/>
    <property type="evidence" value="ECO:0007669"/>
    <property type="project" value="UniProtKB-KW"/>
</dbReference>
<dbReference type="CDD" id="cd00268">
    <property type="entry name" value="DEADc"/>
    <property type="match status" value="1"/>
</dbReference>
<dbReference type="PROSITE" id="PS51195">
    <property type="entry name" value="Q_MOTIF"/>
    <property type="match status" value="1"/>
</dbReference>
<evidence type="ECO:0000256" key="1">
    <source>
        <dbReference type="ARBA" id="ARBA00022490"/>
    </source>
</evidence>
<evidence type="ECO:0000256" key="4">
    <source>
        <dbReference type="ARBA" id="ARBA00022806"/>
    </source>
</evidence>
<dbReference type="InterPro" id="IPR057325">
    <property type="entry name" value="DeaD_dimer"/>
</dbReference>
<dbReference type="PROSITE" id="PS00039">
    <property type="entry name" value="DEAD_ATP_HELICASE"/>
    <property type="match status" value="1"/>
</dbReference>
<name>A0A379DDK0_9FIRM</name>
<dbReference type="Proteomes" id="UP000254777">
    <property type="component" value="Unassembled WGS sequence"/>
</dbReference>
<dbReference type="CDD" id="cd18787">
    <property type="entry name" value="SF2_C_DEAD"/>
    <property type="match status" value="1"/>
</dbReference>
<proteinExistence type="inferred from homology"/>
<dbReference type="InterPro" id="IPR001650">
    <property type="entry name" value="Helicase_C-like"/>
</dbReference>
<feature type="compositionally biased region" description="Basic residues" evidence="10">
    <location>
        <begin position="500"/>
        <end position="510"/>
    </location>
</feature>
<dbReference type="Pfam" id="PF00270">
    <property type="entry name" value="DEAD"/>
    <property type="match status" value="1"/>
</dbReference>
<feature type="domain" description="Helicase C-terminal" evidence="12">
    <location>
        <begin position="267"/>
        <end position="427"/>
    </location>
</feature>
<keyword evidence="4 9" id="KW-0347">Helicase</keyword>
<keyword evidence="6" id="KW-0346">Stress response</keyword>
<keyword evidence="1" id="KW-0963">Cytoplasm</keyword>
<evidence type="ECO:0000256" key="10">
    <source>
        <dbReference type="SAM" id="MobiDB-lite"/>
    </source>
</evidence>
<dbReference type="InterPro" id="IPR014001">
    <property type="entry name" value="Helicase_ATP-bd"/>
</dbReference>
<dbReference type="SMART" id="SM00487">
    <property type="entry name" value="DEXDc"/>
    <property type="match status" value="1"/>
</dbReference>
<evidence type="ECO:0000259" key="12">
    <source>
        <dbReference type="PROSITE" id="PS51194"/>
    </source>
</evidence>
<evidence type="ECO:0000256" key="3">
    <source>
        <dbReference type="ARBA" id="ARBA00022801"/>
    </source>
</evidence>
<dbReference type="GO" id="GO:0003676">
    <property type="term" value="F:nucleic acid binding"/>
    <property type="evidence" value="ECO:0007669"/>
    <property type="project" value="InterPro"/>
</dbReference>
<dbReference type="InterPro" id="IPR011545">
    <property type="entry name" value="DEAD/DEAH_box_helicase_dom"/>
</dbReference>
<protein>
    <submittedName>
        <fullName evidence="14">DEAD-box ATP-dependent RNA helicase CshA</fullName>
        <ecNumber evidence="14">3.6.4.13</ecNumber>
    </submittedName>
</protein>
<feature type="domain" description="Helicase ATP-binding" evidence="11">
    <location>
        <begin position="86"/>
        <end position="256"/>
    </location>
</feature>
<dbReference type="PANTHER" id="PTHR47959:SF1">
    <property type="entry name" value="ATP-DEPENDENT RNA HELICASE DBPA"/>
    <property type="match status" value="1"/>
</dbReference>
<dbReference type="PROSITE" id="PS51192">
    <property type="entry name" value="HELICASE_ATP_BIND_1"/>
    <property type="match status" value="1"/>
</dbReference>
<evidence type="ECO:0000256" key="5">
    <source>
        <dbReference type="ARBA" id="ARBA00022840"/>
    </source>
</evidence>
<evidence type="ECO:0000259" key="13">
    <source>
        <dbReference type="PROSITE" id="PS51195"/>
    </source>
</evidence>
<sequence>MNKKYYLVAISSYCLKSIVCINHKYSVKLIKGKNLAVEFSSIAFFSLRIRKEKLLKFNELSLSAEILKAVEEMGFEEASPIQAQSITPLLEGRDLIGQAQTGTGKTASFGIPMIEIVEPENYVQGLVLCPTRELTIQVANEITKLAKYKKGIHVVPIYGGTNFDRQRVALKNDAQIVVGTPGRIMDHLRRRTLKLGDLKIAVLDEADEMFDMGFRDDMKTIFDQTNREKQTCFFSATMGKEITEFSKIYQNDPEVIKVKHKELTVENITQYYLEMSEVMKTEILSRIVDIYNPKLSIVFCNTKRKVDKLVEDLLSRGYRADGLHGDLKQNQRDQVMKKFRQSNIEILVATDVAARGIDVGNVDVVINFDIPQDEEYYVHRIGRTARAGRKGKAFSFVVGRDIYKLQDIMRYTKAQMEYMELPTISDMDARQFDRLIEIVEEKMERKPDISKYLPIIDGLLAREYGAVEIAALLLKMVDEQENQRNHQRLDQVDYGKKYKWSGKGGSKKGKGFNNYNRNNNNKNRNKNGKKSNNYKDFKKGNKKRYSN</sequence>
<evidence type="ECO:0000256" key="9">
    <source>
        <dbReference type="RuleBase" id="RU000492"/>
    </source>
</evidence>
<reference evidence="14 15" key="1">
    <citation type="submission" date="2018-06" db="EMBL/GenBank/DDBJ databases">
        <authorList>
            <consortium name="Pathogen Informatics"/>
            <person name="Doyle S."/>
        </authorList>
    </citation>
    <scope>NUCLEOTIDE SEQUENCE [LARGE SCALE GENOMIC DNA]</scope>
    <source>
        <strain evidence="14 15">NCTC11088</strain>
    </source>
</reference>
<organism evidence="14 15">
    <name type="scientific">Peptoniphilus indolicus</name>
    <dbReference type="NCBI Taxonomy" id="33030"/>
    <lineage>
        <taxon>Bacteria</taxon>
        <taxon>Bacillati</taxon>
        <taxon>Bacillota</taxon>
        <taxon>Tissierellia</taxon>
        <taxon>Tissierellales</taxon>
        <taxon>Peptoniphilaceae</taxon>
        <taxon>Peptoniphilus</taxon>
    </lineage>
</organism>
<dbReference type="InterPro" id="IPR044742">
    <property type="entry name" value="DEAD/DEAH_RhlB"/>
</dbReference>
<dbReference type="GO" id="GO:0005829">
    <property type="term" value="C:cytosol"/>
    <property type="evidence" value="ECO:0007669"/>
    <property type="project" value="TreeGrafter"/>
</dbReference>
<dbReference type="GO" id="GO:0003724">
    <property type="term" value="F:RNA helicase activity"/>
    <property type="evidence" value="ECO:0007669"/>
    <property type="project" value="UniProtKB-EC"/>
</dbReference>
<keyword evidence="5 9" id="KW-0067">ATP-binding</keyword>
<evidence type="ECO:0000256" key="8">
    <source>
        <dbReference type="PROSITE-ProRule" id="PRU00552"/>
    </source>
</evidence>
<dbReference type="EMBL" id="UGTH01000001">
    <property type="protein sequence ID" value="SUB75635.1"/>
    <property type="molecule type" value="Genomic_DNA"/>
</dbReference>
<dbReference type="PROSITE" id="PS51194">
    <property type="entry name" value="HELICASE_CTER"/>
    <property type="match status" value="1"/>
</dbReference>
<dbReference type="SMART" id="SM00490">
    <property type="entry name" value="HELICc"/>
    <property type="match status" value="1"/>
</dbReference>
<evidence type="ECO:0000256" key="2">
    <source>
        <dbReference type="ARBA" id="ARBA00022741"/>
    </source>
</evidence>